<dbReference type="GO" id="GO:0140625">
    <property type="term" value="F:opioid growth factor receptor activity"/>
    <property type="evidence" value="ECO:0007669"/>
    <property type="project" value="InterPro"/>
</dbReference>
<keyword evidence="3" id="KW-1185">Reference proteome</keyword>
<dbReference type="PANTHER" id="PTHR14015">
    <property type="entry name" value="OPIOID GROWTH FACTOR RECEPTOR OGFR ZETA-TYPE OPIOID RECEPTOR"/>
    <property type="match status" value="1"/>
</dbReference>
<reference evidence="2 3" key="1">
    <citation type="submission" date="2020-10" db="EMBL/GenBank/DDBJ databases">
        <title>Complete genome sequence of Paludibaculum fermentans P105T, a facultatively anaerobic acidobacterium capable of dissimilatory Fe(III) reduction.</title>
        <authorList>
            <person name="Dedysh S.N."/>
            <person name="Beletsky A.V."/>
            <person name="Kulichevskaya I.S."/>
            <person name="Mardanov A.V."/>
            <person name="Ravin N.V."/>
        </authorList>
    </citation>
    <scope>NUCLEOTIDE SEQUENCE [LARGE SCALE GENOMIC DNA]</scope>
    <source>
        <strain evidence="2 3">P105</strain>
    </source>
</reference>
<organism evidence="2 3">
    <name type="scientific">Paludibaculum fermentans</name>
    <dbReference type="NCBI Taxonomy" id="1473598"/>
    <lineage>
        <taxon>Bacteria</taxon>
        <taxon>Pseudomonadati</taxon>
        <taxon>Acidobacteriota</taxon>
        <taxon>Terriglobia</taxon>
        <taxon>Bryobacterales</taxon>
        <taxon>Bryobacteraceae</taxon>
        <taxon>Paludibaculum</taxon>
    </lineage>
</organism>
<dbReference type="InterPro" id="IPR006757">
    <property type="entry name" value="OGF_rcpt"/>
</dbReference>
<dbReference type="Pfam" id="PF04664">
    <property type="entry name" value="OGFr_N"/>
    <property type="match status" value="1"/>
</dbReference>
<dbReference type="RefSeq" id="WP_194448849.1">
    <property type="nucleotide sequence ID" value="NZ_CP063849.1"/>
</dbReference>
<dbReference type="KEGG" id="pfer:IRI77_31120"/>
<dbReference type="AlphaFoldDB" id="A0A7S7NP79"/>
<feature type="domain" description="Opioid growth factor receptor (OGFr) conserved" evidence="1">
    <location>
        <begin position="34"/>
        <end position="138"/>
    </location>
</feature>
<gene>
    <name evidence="2" type="ORF">IRI77_31120</name>
</gene>
<dbReference type="EMBL" id="CP063849">
    <property type="protein sequence ID" value="QOY87180.1"/>
    <property type="molecule type" value="Genomic_DNA"/>
</dbReference>
<protein>
    <recommendedName>
        <fullName evidence="1">Opioid growth factor receptor (OGFr) conserved domain-containing protein</fullName>
    </recommendedName>
</protein>
<evidence type="ECO:0000313" key="2">
    <source>
        <dbReference type="EMBL" id="QOY87180.1"/>
    </source>
</evidence>
<dbReference type="Proteomes" id="UP000593892">
    <property type="component" value="Chromosome"/>
</dbReference>
<accession>A0A7S7NP79</accession>
<name>A0A7S7NP79_PALFE</name>
<dbReference type="InterPro" id="IPR039574">
    <property type="entry name" value="OGFr"/>
</dbReference>
<proteinExistence type="predicted"/>
<evidence type="ECO:0000259" key="1">
    <source>
        <dbReference type="Pfam" id="PF04664"/>
    </source>
</evidence>
<evidence type="ECO:0000313" key="3">
    <source>
        <dbReference type="Proteomes" id="UP000593892"/>
    </source>
</evidence>
<dbReference type="GO" id="GO:0016020">
    <property type="term" value="C:membrane"/>
    <property type="evidence" value="ECO:0007669"/>
    <property type="project" value="InterPro"/>
</dbReference>
<sequence length="176" mass="20292">MTAAAESPLVSFYGGTTRDDEGRWLQEIRQWPDERLEYTHDYIQWMFPLRERSQFNSGAPVLDEAAIAVFLHDAGLRAELFESLKRMLVFYGLEWHEGAVRRTERFAERAGEWVAAGHHNHLRITRILKCLTLLGLADEARAFFNCLSAVYEEERGKARPGISAVTFRFWSDALRG</sequence>
<dbReference type="PANTHER" id="PTHR14015:SF2">
    <property type="entry name" value="OPIOID GROWTH FACTOR RECEPTOR (OGFR) CONSERVED DOMAIN-CONTAINING PROTEIN"/>
    <property type="match status" value="1"/>
</dbReference>